<comment type="caution">
    <text evidence="2">The sequence shown here is derived from an EMBL/GenBank/DDBJ whole genome shotgun (WGS) entry which is preliminary data.</text>
</comment>
<feature type="region of interest" description="Disordered" evidence="1">
    <location>
        <begin position="301"/>
        <end position="344"/>
    </location>
</feature>
<feature type="compositionally biased region" description="Basic and acidic residues" evidence="1">
    <location>
        <begin position="251"/>
        <end position="276"/>
    </location>
</feature>
<sequence>MKRLERASTAGYRFLGIDSGHWNGNRGTVLHVAATYIPTRGVDEEVRPPRMQSQKSTSICHPSSTKFTSRAASSRPALRQNRRGELAQVPQYMRYHSRRPAYPGQGTPLAARVCFGPFRKAKTCSWETSLPTSVPAYTRLPDNCSLAPEPLVPTEWTILRPVPANGAEFWRAYPVAAAIATDNQRSIMTGLGGHAQHSINHHDRPTAGKRVESSLEASQIAKRAPNCRLQPQRAVAVRLSRDATQRRQGDCLCSHRLDRPRPTEPKARQQHQGKDRDRRRRYALCLGQQVDRAVHVMSDPTQTAGAATASSFAGGWRAGWRPTGPRDRQGPGGEEDGGDKMQKARSLPCRATTACLVTAARAEAENQPTDTGAGVFAASNPAALSCSSTYINRSLGGHVFCTPRSRSRAPGGQATPRRGPLGACCRCGHFPFSSSTGRGGGNGPGDVHVAVACLCESVRGQLPASSDAESSYDDADTAGPWTEHSCLKLMPAGTGSLRQPFRLRALPGADAHTLTGKAPYWSARASSRRPAAAEPLPSPFGARKQPLSTGARSALISDGRWKIR</sequence>
<accession>A0A179H1G1</accession>
<gene>
    <name evidence="2" type="ORF">VFPBJ_02843</name>
</gene>
<dbReference type="EMBL" id="LSBH01000002">
    <property type="protein sequence ID" value="OAQ84075.1"/>
    <property type="molecule type" value="Genomic_DNA"/>
</dbReference>
<dbReference type="AlphaFoldDB" id="A0A179H1G1"/>
<evidence type="ECO:0000313" key="2">
    <source>
        <dbReference type="EMBL" id="OAQ84075.1"/>
    </source>
</evidence>
<feature type="region of interest" description="Disordered" evidence="1">
    <location>
        <begin position="522"/>
        <end position="564"/>
    </location>
</feature>
<name>A0A179H1G1_PURLI</name>
<evidence type="ECO:0000313" key="3">
    <source>
        <dbReference type="Proteomes" id="UP000078240"/>
    </source>
</evidence>
<feature type="region of interest" description="Disordered" evidence="1">
    <location>
        <begin position="251"/>
        <end position="279"/>
    </location>
</feature>
<organism evidence="2 3">
    <name type="scientific">Purpureocillium lilacinum</name>
    <name type="common">Paecilomyces lilacinus</name>
    <dbReference type="NCBI Taxonomy" id="33203"/>
    <lineage>
        <taxon>Eukaryota</taxon>
        <taxon>Fungi</taxon>
        <taxon>Dikarya</taxon>
        <taxon>Ascomycota</taxon>
        <taxon>Pezizomycotina</taxon>
        <taxon>Sordariomycetes</taxon>
        <taxon>Hypocreomycetidae</taxon>
        <taxon>Hypocreales</taxon>
        <taxon>Ophiocordycipitaceae</taxon>
        <taxon>Purpureocillium</taxon>
    </lineage>
</organism>
<feature type="compositionally biased region" description="Low complexity" evidence="1">
    <location>
        <begin position="303"/>
        <end position="315"/>
    </location>
</feature>
<feature type="compositionally biased region" description="Low complexity" evidence="1">
    <location>
        <begin position="522"/>
        <end position="535"/>
    </location>
</feature>
<feature type="region of interest" description="Disordered" evidence="1">
    <location>
        <begin position="41"/>
        <end position="82"/>
    </location>
</feature>
<reference evidence="2 3" key="1">
    <citation type="submission" date="2016-01" db="EMBL/GenBank/DDBJ databases">
        <title>Biosynthesis of antibiotic leucinostatins and their inhibition on Phytophthora in bio-control Purpureocillium lilacinum.</title>
        <authorList>
            <person name="Wang G."/>
            <person name="Liu Z."/>
            <person name="Lin R."/>
            <person name="Li E."/>
            <person name="Mao Z."/>
            <person name="Ling J."/>
            <person name="Yin W."/>
            <person name="Xie B."/>
        </authorList>
    </citation>
    <scope>NUCLEOTIDE SEQUENCE [LARGE SCALE GENOMIC DNA]</scope>
    <source>
        <strain evidence="2">PLBJ-1</strain>
    </source>
</reference>
<feature type="compositionally biased region" description="Polar residues" evidence="1">
    <location>
        <begin position="51"/>
        <end position="72"/>
    </location>
</feature>
<evidence type="ECO:0000256" key="1">
    <source>
        <dbReference type="SAM" id="MobiDB-lite"/>
    </source>
</evidence>
<dbReference type="Proteomes" id="UP000078240">
    <property type="component" value="Unassembled WGS sequence"/>
</dbReference>
<protein>
    <submittedName>
        <fullName evidence="2">Uncharacterized protein</fullName>
    </submittedName>
</protein>
<proteinExistence type="predicted"/>